<evidence type="ECO:0008006" key="2">
    <source>
        <dbReference type="Google" id="ProtNLM"/>
    </source>
</evidence>
<name>A0A0F9H0N7_9ZZZZ</name>
<dbReference type="InterPro" id="IPR005358">
    <property type="entry name" value="Puta_zinc/iron-chelating_dom"/>
</dbReference>
<sequence>MLATALTSRRLADPKGRVAFFWRLTPRRRRLNSAPAACCCFLDFAGMFRLSASRLALLVRVFSHYTMNPKATIKRLRKQIPTFECIPGCTDCCGPVHAAPWEESQIEKHTGKAAKLNRLPSPGLCLRCPYSLNGNCEIYDDRPIICRLFGTIDEPEMLCPHGRRPKVLLTKKQGAKITEEWMKTF</sequence>
<accession>A0A0F9H0N7</accession>
<dbReference type="Pfam" id="PF03692">
    <property type="entry name" value="CxxCxxCC"/>
    <property type="match status" value="1"/>
</dbReference>
<comment type="caution">
    <text evidence="1">The sequence shown here is derived from an EMBL/GenBank/DDBJ whole genome shotgun (WGS) entry which is preliminary data.</text>
</comment>
<organism evidence="1">
    <name type="scientific">marine sediment metagenome</name>
    <dbReference type="NCBI Taxonomy" id="412755"/>
    <lineage>
        <taxon>unclassified sequences</taxon>
        <taxon>metagenomes</taxon>
        <taxon>ecological metagenomes</taxon>
    </lineage>
</organism>
<reference evidence="1" key="1">
    <citation type="journal article" date="2015" name="Nature">
        <title>Complex archaea that bridge the gap between prokaryotes and eukaryotes.</title>
        <authorList>
            <person name="Spang A."/>
            <person name="Saw J.H."/>
            <person name="Jorgensen S.L."/>
            <person name="Zaremba-Niedzwiedzka K."/>
            <person name="Martijn J."/>
            <person name="Lind A.E."/>
            <person name="van Eijk R."/>
            <person name="Schleper C."/>
            <person name="Guy L."/>
            <person name="Ettema T.J."/>
        </authorList>
    </citation>
    <scope>NUCLEOTIDE SEQUENCE</scope>
</reference>
<dbReference type="EMBL" id="LAZR01016417">
    <property type="protein sequence ID" value="KKM04600.1"/>
    <property type="molecule type" value="Genomic_DNA"/>
</dbReference>
<proteinExistence type="predicted"/>
<evidence type="ECO:0000313" key="1">
    <source>
        <dbReference type="EMBL" id="KKM04600.1"/>
    </source>
</evidence>
<dbReference type="AlphaFoldDB" id="A0A0F9H0N7"/>
<protein>
    <recommendedName>
        <fullName evidence="2">YkgJ family cysteine cluster protein</fullName>
    </recommendedName>
</protein>
<gene>
    <name evidence="1" type="ORF">LCGC14_1762670</name>
</gene>